<dbReference type="PhylomeDB" id="T1JNG7"/>
<keyword evidence="3 7" id="KW-0378">Hydrolase</keyword>
<reference evidence="11" key="2">
    <citation type="submission" date="2015-02" db="UniProtKB">
        <authorList>
            <consortium name="EnsemblMetazoa"/>
        </authorList>
    </citation>
    <scope>IDENTIFICATION</scope>
</reference>
<keyword evidence="2 9" id="KW-0732">Signal</keyword>
<feature type="active site" description="Charge relay system" evidence="8">
    <location>
        <position position="404"/>
    </location>
</feature>
<keyword evidence="5" id="KW-0443">Lipid metabolism</keyword>
<evidence type="ECO:0000256" key="4">
    <source>
        <dbReference type="ARBA" id="ARBA00022963"/>
    </source>
</evidence>
<dbReference type="GO" id="GO:0016788">
    <property type="term" value="F:hydrolase activity, acting on ester bonds"/>
    <property type="evidence" value="ECO:0007669"/>
    <property type="project" value="InterPro"/>
</dbReference>
<keyword evidence="6" id="KW-0325">Glycoprotein</keyword>
<dbReference type="InterPro" id="IPR006693">
    <property type="entry name" value="AB_hydrolase_lipase"/>
</dbReference>
<feature type="active site" description="Charge relay system" evidence="8">
    <location>
        <position position="373"/>
    </location>
</feature>
<feature type="chain" id="PRO_5004579820" description="Lipase" evidence="9">
    <location>
        <begin position="20"/>
        <end position="431"/>
    </location>
</feature>
<dbReference type="PANTHER" id="PTHR11005">
    <property type="entry name" value="LYSOSOMAL ACID LIPASE-RELATED"/>
    <property type="match status" value="1"/>
</dbReference>
<dbReference type="Gene3D" id="3.40.50.1820">
    <property type="entry name" value="alpha/beta hydrolase"/>
    <property type="match status" value="1"/>
</dbReference>
<dbReference type="PIRSF" id="PIRSF000862">
    <property type="entry name" value="Steryl_ester_lip"/>
    <property type="match status" value="1"/>
</dbReference>
<dbReference type="AlphaFoldDB" id="T1JNG7"/>
<evidence type="ECO:0000256" key="2">
    <source>
        <dbReference type="ARBA" id="ARBA00022729"/>
    </source>
</evidence>
<name>T1JNG7_STRMM</name>
<evidence type="ECO:0000256" key="9">
    <source>
        <dbReference type="SAM" id="SignalP"/>
    </source>
</evidence>
<dbReference type="EMBL" id="JH431781">
    <property type="status" value="NOT_ANNOTATED_CDS"/>
    <property type="molecule type" value="Genomic_DNA"/>
</dbReference>
<dbReference type="eggNOG" id="KOG2624">
    <property type="taxonomic scope" value="Eukaryota"/>
</dbReference>
<dbReference type="SUPFAM" id="SSF53474">
    <property type="entry name" value="alpha/beta-Hydrolases"/>
    <property type="match status" value="1"/>
</dbReference>
<feature type="signal peptide" evidence="9">
    <location>
        <begin position="1"/>
        <end position="19"/>
    </location>
</feature>
<dbReference type="HOGENOM" id="CLU_010974_0_3_1"/>
<evidence type="ECO:0000259" key="10">
    <source>
        <dbReference type="Pfam" id="PF04083"/>
    </source>
</evidence>
<protein>
    <recommendedName>
        <fullName evidence="7">Lipase</fullName>
    </recommendedName>
</protein>
<dbReference type="FunFam" id="3.40.50.1820:FF:000057">
    <property type="entry name" value="Lipase"/>
    <property type="match status" value="1"/>
</dbReference>
<keyword evidence="12" id="KW-1185">Reference proteome</keyword>
<evidence type="ECO:0000256" key="7">
    <source>
        <dbReference type="PIRNR" id="PIRNR000862"/>
    </source>
</evidence>
<evidence type="ECO:0000256" key="3">
    <source>
        <dbReference type="ARBA" id="ARBA00022801"/>
    </source>
</evidence>
<dbReference type="STRING" id="126957.T1JNG7"/>
<sequence>MISPYVCFLFLNSLQLTASWSLWNWKIPYFNDVEIPDVHDVKEAIFNNILATLDPYNKLPPDQVAVYHDLYTSLDLNAIDPEAFMEVNEIIHYHGYPVQQHNLTTADGYFISIQRIPHGKNGPDVNITRKPVLIQHGLLSSSAAWVSNTADKNLPYLLADAGYDVWLGNVRGTLFGRKHAFFSPTDEEFWNYSFDEIAKYDIPAIIDTILNVTGYNQIYYVGHSMGTTVMFALLSSQPKYNEIIKGMFAMAPVAYVGNIRSPVRYLAYITPGIRWILQWLGKGEFLSNQYVVKLGYDEAQMNATRLPVFLHHTPAATSVQNVVHLAQMVRSHKFQFHDFGYYENINRYKQSTPPEYNISKITTPVVLFWSDNDYLADPTDVSKLALRLQNIVLKYRVPYDNFSHLDFVWSLDIKPLLYNKLLETMQKIWKD</sequence>
<evidence type="ECO:0000313" key="12">
    <source>
        <dbReference type="Proteomes" id="UP000014500"/>
    </source>
</evidence>
<dbReference type="OMA" id="YENINRY"/>
<proteinExistence type="inferred from homology"/>
<dbReference type="InterPro" id="IPR029058">
    <property type="entry name" value="AB_hydrolase_fold"/>
</dbReference>
<evidence type="ECO:0000256" key="6">
    <source>
        <dbReference type="ARBA" id="ARBA00023180"/>
    </source>
</evidence>
<evidence type="ECO:0000256" key="8">
    <source>
        <dbReference type="PIRSR" id="PIRSR000862-1"/>
    </source>
</evidence>
<keyword evidence="4 7" id="KW-0442">Lipid degradation</keyword>
<evidence type="ECO:0000256" key="1">
    <source>
        <dbReference type="ARBA" id="ARBA00010701"/>
    </source>
</evidence>
<evidence type="ECO:0000256" key="5">
    <source>
        <dbReference type="ARBA" id="ARBA00023098"/>
    </source>
</evidence>
<feature type="domain" description="Partial AB-hydrolase lipase" evidence="10">
    <location>
        <begin position="87"/>
        <end position="148"/>
    </location>
</feature>
<organism evidence="11 12">
    <name type="scientific">Strigamia maritima</name>
    <name type="common">European centipede</name>
    <name type="synonym">Geophilus maritimus</name>
    <dbReference type="NCBI Taxonomy" id="126957"/>
    <lineage>
        <taxon>Eukaryota</taxon>
        <taxon>Metazoa</taxon>
        <taxon>Ecdysozoa</taxon>
        <taxon>Arthropoda</taxon>
        <taxon>Myriapoda</taxon>
        <taxon>Chilopoda</taxon>
        <taxon>Pleurostigmophora</taxon>
        <taxon>Geophilomorpha</taxon>
        <taxon>Linotaeniidae</taxon>
        <taxon>Strigamia</taxon>
    </lineage>
</organism>
<comment type="similarity">
    <text evidence="1 7">Belongs to the AB hydrolase superfamily. Lipase family.</text>
</comment>
<reference evidence="12" key="1">
    <citation type="submission" date="2011-05" db="EMBL/GenBank/DDBJ databases">
        <authorList>
            <person name="Richards S.R."/>
            <person name="Qu J."/>
            <person name="Jiang H."/>
            <person name="Jhangiani S.N."/>
            <person name="Agravi P."/>
            <person name="Goodspeed R."/>
            <person name="Gross S."/>
            <person name="Mandapat C."/>
            <person name="Jackson L."/>
            <person name="Mathew T."/>
            <person name="Pu L."/>
            <person name="Thornton R."/>
            <person name="Saada N."/>
            <person name="Wilczek-Boney K.B."/>
            <person name="Lee S."/>
            <person name="Kovar C."/>
            <person name="Wu Y."/>
            <person name="Scherer S.E."/>
            <person name="Worley K.C."/>
            <person name="Muzny D.M."/>
            <person name="Gibbs R."/>
        </authorList>
    </citation>
    <scope>NUCLEOTIDE SEQUENCE</scope>
    <source>
        <strain evidence="12">Brora</strain>
    </source>
</reference>
<dbReference type="EnsemblMetazoa" id="SMAR015396-RA">
    <property type="protein sequence ID" value="SMAR015396-PA"/>
    <property type="gene ID" value="SMAR015396"/>
</dbReference>
<dbReference type="InterPro" id="IPR025483">
    <property type="entry name" value="Lipase_euk"/>
</dbReference>
<feature type="active site" description="Nucleophile" evidence="8">
    <location>
        <position position="224"/>
    </location>
</feature>
<accession>T1JNG7</accession>
<dbReference type="Pfam" id="PF04083">
    <property type="entry name" value="Abhydro_lipase"/>
    <property type="match status" value="1"/>
</dbReference>
<evidence type="ECO:0000313" key="11">
    <source>
        <dbReference type="EnsemblMetazoa" id="SMAR015396-PA"/>
    </source>
</evidence>
<dbReference type="GO" id="GO:0016042">
    <property type="term" value="P:lipid catabolic process"/>
    <property type="evidence" value="ECO:0007669"/>
    <property type="project" value="UniProtKB-KW"/>
</dbReference>
<dbReference type="Proteomes" id="UP000014500">
    <property type="component" value="Unassembled WGS sequence"/>
</dbReference>